<reference evidence="1 2" key="1">
    <citation type="submission" date="2020-09" db="EMBL/GenBank/DDBJ databases">
        <title>De no assembly of potato wild relative species, Solanum commersonii.</title>
        <authorList>
            <person name="Cho K."/>
        </authorList>
    </citation>
    <scope>NUCLEOTIDE SEQUENCE [LARGE SCALE GENOMIC DNA]</scope>
    <source>
        <strain evidence="1">LZ3.2</strain>
        <tissue evidence="1">Leaf</tissue>
    </source>
</reference>
<dbReference type="EMBL" id="JACXVP010000009">
    <property type="protein sequence ID" value="KAG5586055.1"/>
    <property type="molecule type" value="Genomic_DNA"/>
</dbReference>
<name>A0A9J5XEK4_SOLCO</name>
<comment type="caution">
    <text evidence="1">The sequence shown here is derived from an EMBL/GenBank/DDBJ whole genome shotgun (WGS) entry which is preliminary data.</text>
</comment>
<organism evidence="1 2">
    <name type="scientific">Solanum commersonii</name>
    <name type="common">Commerson's wild potato</name>
    <name type="synonym">Commerson's nightshade</name>
    <dbReference type="NCBI Taxonomy" id="4109"/>
    <lineage>
        <taxon>Eukaryota</taxon>
        <taxon>Viridiplantae</taxon>
        <taxon>Streptophyta</taxon>
        <taxon>Embryophyta</taxon>
        <taxon>Tracheophyta</taxon>
        <taxon>Spermatophyta</taxon>
        <taxon>Magnoliopsida</taxon>
        <taxon>eudicotyledons</taxon>
        <taxon>Gunneridae</taxon>
        <taxon>Pentapetalae</taxon>
        <taxon>asterids</taxon>
        <taxon>lamiids</taxon>
        <taxon>Solanales</taxon>
        <taxon>Solanaceae</taxon>
        <taxon>Solanoideae</taxon>
        <taxon>Solaneae</taxon>
        <taxon>Solanum</taxon>
    </lineage>
</organism>
<proteinExistence type="predicted"/>
<sequence length="104" mass="11648">MKKRRPEDRLNHWVSHRMALVSPNVPVAISPKVTELEVAEGQCSKAMNQTKCLVLSFIFSETTANTILSSCFLLAREKSFKTKTTELIVCGYWVVVGSARESES</sequence>
<accession>A0A9J5XEK4</accession>
<protein>
    <submittedName>
        <fullName evidence="1">Uncharacterized protein</fullName>
    </submittedName>
</protein>
<gene>
    <name evidence="1" type="ORF">H5410_046489</name>
</gene>
<dbReference type="Proteomes" id="UP000824120">
    <property type="component" value="Chromosome 9"/>
</dbReference>
<evidence type="ECO:0000313" key="1">
    <source>
        <dbReference type="EMBL" id="KAG5586055.1"/>
    </source>
</evidence>
<evidence type="ECO:0000313" key="2">
    <source>
        <dbReference type="Proteomes" id="UP000824120"/>
    </source>
</evidence>
<dbReference type="AlphaFoldDB" id="A0A9J5XEK4"/>
<keyword evidence="2" id="KW-1185">Reference proteome</keyword>